<dbReference type="AlphaFoldDB" id="A0A445D5A6"/>
<dbReference type="PANTHER" id="PTHR46328">
    <property type="entry name" value="FAR-RED IMPAIRED RESPONSIVE (FAR1) FAMILY PROTEIN-RELATED"/>
    <property type="match status" value="1"/>
</dbReference>
<evidence type="ECO:0000313" key="2">
    <source>
        <dbReference type="Proteomes" id="UP000289738"/>
    </source>
</evidence>
<keyword evidence="2" id="KW-1185">Reference proteome</keyword>
<sequence>MNGSSSNQLNESNLDYSSESNQLDEVWIVQCVVDEQFIPKVEMTFKTLEEAEKFYKDYSKLADFSTKIRNTTQKGDEIKNELITCSREGK</sequence>
<dbReference type="PANTHER" id="PTHR46328:SF27">
    <property type="entry name" value="OS12G0287500 PROTEIN"/>
    <property type="match status" value="1"/>
</dbReference>
<reference evidence="1 2" key="1">
    <citation type="submission" date="2019-01" db="EMBL/GenBank/DDBJ databases">
        <title>Sequencing of cultivated peanut Arachis hypogaea provides insights into genome evolution and oil improvement.</title>
        <authorList>
            <person name="Chen X."/>
        </authorList>
    </citation>
    <scope>NUCLEOTIDE SEQUENCE [LARGE SCALE GENOMIC DNA]</scope>
    <source>
        <strain evidence="2">cv. Fuhuasheng</strain>
        <tissue evidence="1">Leaves</tissue>
    </source>
</reference>
<evidence type="ECO:0008006" key="3">
    <source>
        <dbReference type="Google" id="ProtNLM"/>
    </source>
</evidence>
<dbReference type="Proteomes" id="UP000289738">
    <property type="component" value="Chromosome A05"/>
</dbReference>
<protein>
    <recommendedName>
        <fullName evidence="3">FAR1 domain-containing protein</fullName>
    </recommendedName>
</protein>
<comment type="caution">
    <text evidence="1">The sequence shown here is derived from an EMBL/GenBank/DDBJ whole genome shotgun (WGS) entry which is preliminary data.</text>
</comment>
<proteinExistence type="predicted"/>
<accession>A0A445D5A6</accession>
<dbReference type="EMBL" id="SDMP01000005">
    <property type="protein sequence ID" value="RYR58422.1"/>
    <property type="molecule type" value="Genomic_DNA"/>
</dbReference>
<gene>
    <name evidence="1" type="ORF">Ahy_A05g024192</name>
</gene>
<name>A0A445D5A6_ARAHY</name>
<evidence type="ECO:0000313" key="1">
    <source>
        <dbReference type="EMBL" id="RYR58422.1"/>
    </source>
</evidence>
<organism evidence="1 2">
    <name type="scientific">Arachis hypogaea</name>
    <name type="common">Peanut</name>
    <dbReference type="NCBI Taxonomy" id="3818"/>
    <lineage>
        <taxon>Eukaryota</taxon>
        <taxon>Viridiplantae</taxon>
        <taxon>Streptophyta</taxon>
        <taxon>Embryophyta</taxon>
        <taxon>Tracheophyta</taxon>
        <taxon>Spermatophyta</taxon>
        <taxon>Magnoliopsida</taxon>
        <taxon>eudicotyledons</taxon>
        <taxon>Gunneridae</taxon>
        <taxon>Pentapetalae</taxon>
        <taxon>rosids</taxon>
        <taxon>fabids</taxon>
        <taxon>Fabales</taxon>
        <taxon>Fabaceae</taxon>
        <taxon>Papilionoideae</taxon>
        <taxon>50 kb inversion clade</taxon>
        <taxon>dalbergioids sensu lato</taxon>
        <taxon>Dalbergieae</taxon>
        <taxon>Pterocarpus clade</taxon>
        <taxon>Arachis</taxon>
    </lineage>
</organism>